<dbReference type="GO" id="GO:0006465">
    <property type="term" value="P:signal peptide processing"/>
    <property type="evidence" value="ECO:0007669"/>
    <property type="project" value="TreeGrafter"/>
</dbReference>
<evidence type="ECO:0000256" key="1">
    <source>
        <dbReference type="ARBA" id="ARBA00004429"/>
    </source>
</evidence>
<protein>
    <recommendedName>
        <fullName evidence="9">Prepilin leader peptidase/N-methyltransferase</fullName>
        <ecNumber evidence="9">2.1.1.-</ecNumber>
        <ecNumber evidence="9">3.4.23.43</ecNumber>
    </recommendedName>
</protein>
<feature type="transmembrane region" description="Helical" evidence="10">
    <location>
        <begin position="257"/>
        <end position="275"/>
    </location>
</feature>
<dbReference type="InterPro" id="IPR000045">
    <property type="entry name" value="Prepilin_IV_endopep_pep"/>
</dbReference>
<evidence type="ECO:0000256" key="10">
    <source>
        <dbReference type="SAM" id="Phobius"/>
    </source>
</evidence>
<evidence type="ECO:0000313" key="13">
    <source>
        <dbReference type="EMBL" id="MBW8725083.1"/>
    </source>
</evidence>
<name>A0A952FHL9_9PROT</name>
<reference evidence="13" key="1">
    <citation type="submission" date="2020-06" db="EMBL/GenBank/DDBJ databases">
        <title>Stable isotope informed genome-resolved metagenomics uncovers potential trophic interactions in rhizosphere soil.</title>
        <authorList>
            <person name="Starr E.P."/>
            <person name="Shi S."/>
            <person name="Blazewicz S.J."/>
            <person name="Koch B.J."/>
            <person name="Probst A.J."/>
            <person name="Hungate B.A."/>
            <person name="Pett-Ridge J."/>
            <person name="Firestone M.K."/>
            <person name="Banfield J.F."/>
        </authorList>
    </citation>
    <scope>NUCLEOTIDE SEQUENCE</scope>
    <source>
        <strain evidence="13">YM_69_17</strain>
    </source>
</reference>
<keyword evidence="4" id="KW-0997">Cell inner membrane</keyword>
<dbReference type="Gene3D" id="1.20.120.1220">
    <property type="match status" value="1"/>
</dbReference>
<dbReference type="EMBL" id="JAEKLZ010000160">
    <property type="protein sequence ID" value="MBW8725083.1"/>
    <property type="molecule type" value="Genomic_DNA"/>
</dbReference>
<organism evidence="13 14">
    <name type="scientific">Inquilinus limosus</name>
    <dbReference type="NCBI Taxonomy" id="171674"/>
    <lineage>
        <taxon>Bacteria</taxon>
        <taxon>Pseudomonadati</taxon>
        <taxon>Pseudomonadota</taxon>
        <taxon>Alphaproteobacteria</taxon>
        <taxon>Rhodospirillales</taxon>
        <taxon>Rhodospirillaceae</taxon>
        <taxon>Inquilinus</taxon>
    </lineage>
</organism>
<dbReference type="GO" id="GO:0004190">
    <property type="term" value="F:aspartic-type endopeptidase activity"/>
    <property type="evidence" value="ECO:0007669"/>
    <property type="project" value="UniProtKB-EC"/>
</dbReference>
<evidence type="ECO:0000256" key="9">
    <source>
        <dbReference type="RuleBase" id="RU003794"/>
    </source>
</evidence>
<evidence type="ECO:0000256" key="4">
    <source>
        <dbReference type="ARBA" id="ARBA00022519"/>
    </source>
</evidence>
<feature type="domain" description="Prepilin peptidase A24 N-terminal" evidence="12">
    <location>
        <begin position="43"/>
        <end position="122"/>
    </location>
</feature>
<keyword evidence="9" id="KW-0511">Multifunctional enzyme</keyword>
<dbReference type="InterPro" id="IPR050882">
    <property type="entry name" value="Prepilin_peptidase/N-MTase"/>
</dbReference>
<feature type="transmembrane region" description="Helical" evidence="10">
    <location>
        <begin position="153"/>
        <end position="172"/>
    </location>
</feature>
<proteinExistence type="inferred from homology"/>
<dbReference type="Pfam" id="PF06750">
    <property type="entry name" value="A24_N_bact"/>
    <property type="match status" value="1"/>
</dbReference>
<dbReference type="PANTHER" id="PTHR30487:SF0">
    <property type="entry name" value="PREPILIN LEADER PEPTIDASE_N-METHYLTRANSFERASE-RELATED"/>
    <property type="match status" value="1"/>
</dbReference>
<evidence type="ECO:0000256" key="3">
    <source>
        <dbReference type="ARBA" id="ARBA00022475"/>
    </source>
</evidence>
<evidence type="ECO:0000256" key="7">
    <source>
        <dbReference type="ARBA" id="ARBA00023136"/>
    </source>
</evidence>
<sequence>MPRRSRRSCARGCRRCGRAPRAGSRVRCDHSGVTPVQIGLVVVSPVVGSFVAAAAHRLPDDVRGLLFGRSRCDHCRQPLALRDLVPVLSWIALRGRCRHCGGTIDPAHPVIELAAIGIALVALAAGDPALMPGTCLLGWWLLLLGAIDRRTGLLPDMLTLPLVLAGLLTTLLEPVGPLWPDRAIGAAVGWLLLAGLAFAYRRLRGRDGLGLGDAKLLAAGGAWLGWQALPWVVLVGAGAALVAVLVAARGQVSRHTAIAFGPWLALGIWVMRLLGPL</sequence>
<keyword evidence="3" id="KW-1003">Cell membrane</keyword>
<evidence type="ECO:0000259" key="12">
    <source>
        <dbReference type="Pfam" id="PF06750"/>
    </source>
</evidence>
<dbReference type="PRINTS" id="PR00864">
    <property type="entry name" value="PREPILNPTASE"/>
</dbReference>
<keyword evidence="9" id="KW-0489">Methyltransferase</keyword>
<dbReference type="GO" id="GO:0008168">
    <property type="term" value="F:methyltransferase activity"/>
    <property type="evidence" value="ECO:0007669"/>
    <property type="project" value="UniProtKB-KW"/>
</dbReference>
<keyword evidence="9" id="KW-0378">Hydrolase</keyword>
<dbReference type="Pfam" id="PF01478">
    <property type="entry name" value="Peptidase_A24"/>
    <property type="match status" value="1"/>
</dbReference>
<dbReference type="GO" id="GO:0005886">
    <property type="term" value="C:plasma membrane"/>
    <property type="evidence" value="ECO:0007669"/>
    <property type="project" value="UniProtKB-SubCell"/>
</dbReference>
<dbReference type="EC" id="3.4.23.43" evidence="9"/>
<keyword evidence="7 10" id="KW-0472">Membrane</keyword>
<keyword evidence="5 9" id="KW-0812">Transmembrane</keyword>
<keyword evidence="9" id="KW-0808">Transferase</keyword>
<evidence type="ECO:0000259" key="11">
    <source>
        <dbReference type="Pfam" id="PF01478"/>
    </source>
</evidence>
<dbReference type="InterPro" id="IPR014032">
    <property type="entry name" value="Peptidase_A24A_bac"/>
</dbReference>
<accession>A0A952FHL9</accession>
<gene>
    <name evidence="13" type="ORF">JF625_08025</name>
</gene>
<evidence type="ECO:0000313" key="14">
    <source>
        <dbReference type="Proteomes" id="UP000700706"/>
    </source>
</evidence>
<feature type="transmembrane region" description="Helical" evidence="10">
    <location>
        <begin position="184"/>
        <end position="203"/>
    </location>
</feature>
<evidence type="ECO:0000256" key="5">
    <source>
        <dbReference type="ARBA" id="ARBA00022692"/>
    </source>
</evidence>
<dbReference type="GO" id="GO:0032259">
    <property type="term" value="P:methylation"/>
    <property type="evidence" value="ECO:0007669"/>
    <property type="project" value="UniProtKB-KW"/>
</dbReference>
<evidence type="ECO:0000256" key="8">
    <source>
        <dbReference type="RuleBase" id="RU003793"/>
    </source>
</evidence>
<comment type="similarity">
    <text evidence="2 8">Belongs to the peptidase A24 family.</text>
</comment>
<keyword evidence="9" id="KW-0645">Protease</keyword>
<evidence type="ECO:0000256" key="2">
    <source>
        <dbReference type="ARBA" id="ARBA00005801"/>
    </source>
</evidence>
<feature type="transmembrane region" description="Helical" evidence="10">
    <location>
        <begin position="113"/>
        <end position="141"/>
    </location>
</feature>
<feature type="transmembrane region" description="Helical" evidence="10">
    <location>
        <begin position="223"/>
        <end position="245"/>
    </location>
</feature>
<dbReference type="InterPro" id="IPR010627">
    <property type="entry name" value="Prepilin_pept_A24_N"/>
</dbReference>
<dbReference type="EC" id="2.1.1.-" evidence="9"/>
<comment type="subcellular location">
    <subcellularLocation>
        <location evidence="1">Cell inner membrane</location>
        <topology evidence="1">Multi-pass membrane protein</topology>
    </subcellularLocation>
    <subcellularLocation>
        <location evidence="9">Cell membrane</location>
        <topology evidence="9">Multi-pass membrane protein</topology>
    </subcellularLocation>
</comment>
<dbReference type="AlphaFoldDB" id="A0A952FHL9"/>
<dbReference type="Proteomes" id="UP000700706">
    <property type="component" value="Unassembled WGS sequence"/>
</dbReference>
<dbReference type="PANTHER" id="PTHR30487">
    <property type="entry name" value="TYPE 4 PREPILIN-LIKE PROTEINS LEADER PEPTIDE-PROCESSING ENZYME"/>
    <property type="match status" value="1"/>
</dbReference>
<keyword evidence="6 10" id="KW-1133">Transmembrane helix</keyword>
<comment type="caution">
    <text evidence="13">The sequence shown here is derived from an EMBL/GenBank/DDBJ whole genome shotgun (WGS) entry which is preliminary data.</text>
</comment>
<comment type="function">
    <text evidence="9">Plays an essential role in type IV pili and type II pseudopili formation by proteolytically removing the leader sequence from substrate proteins and subsequently monomethylating the alpha-amino group of the newly exposed N-terminal phenylalanine.</text>
</comment>
<evidence type="ECO:0000256" key="6">
    <source>
        <dbReference type="ARBA" id="ARBA00022989"/>
    </source>
</evidence>
<comment type="catalytic activity">
    <reaction evidence="9">
        <text>Typically cleaves a -Gly-|-Phe- bond to release an N-terminal, basic peptide of 5-8 residues from type IV prepilin, and then N-methylates the new N-terminal amino group, the methyl donor being S-adenosyl-L-methionine.</text>
        <dbReference type="EC" id="3.4.23.43"/>
    </reaction>
</comment>
<feature type="domain" description="Prepilin type IV endopeptidase peptidase" evidence="11">
    <location>
        <begin position="135"/>
        <end position="242"/>
    </location>
</feature>